<dbReference type="RefSeq" id="WP_080063130.1">
    <property type="nucleotide sequence ID" value="NZ_MZGX01000003.1"/>
</dbReference>
<evidence type="ECO:0000256" key="1">
    <source>
        <dbReference type="ARBA" id="ARBA00022723"/>
    </source>
</evidence>
<keyword evidence="2 3" id="KW-0456">Lyase</keyword>
<dbReference type="AlphaFoldDB" id="A0A1V4SPH4"/>
<dbReference type="PANTHER" id="PTHR33542">
    <property type="entry name" value="SIROHYDROCHLORIN FERROCHELATASE, CHLOROPLASTIC"/>
    <property type="match status" value="1"/>
</dbReference>
<dbReference type="PANTHER" id="PTHR33542:SF3">
    <property type="entry name" value="SIROHYDROCHLORIN FERROCHELATASE, CHLOROPLASTIC"/>
    <property type="match status" value="1"/>
</dbReference>
<dbReference type="SUPFAM" id="SSF53800">
    <property type="entry name" value="Chelatase"/>
    <property type="match status" value="1"/>
</dbReference>
<dbReference type="InterPro" id="IPR050963">
    <property type="entry name" value="Sirohydro_Cobaltochel/CbiX"/>
</dbReference>
<evidence type="ECO:0000313" key="4">
    <source>
        <dbReference type="Proteomes" id="UP000191554"/>
    </source>
</evidence>
<keyword evidence="4" id="KW-1185">Reference proteome</keyword>
<dbReference type="EC" id="4.99.1.4" evidence="3"/>
<dbReference type="OrthoDB" id="9797895at2"/>
<keyword evidence="1" id="KW-0479">Metal-binding</keyword>
<dbReference type="InterPro" id="IPR002762">
    <property type="entry name" value="CbiX-like"/>
</dbReference>
<accession>A0A1V4SPH4</accession>
<dbReference type="EMBL" id="MZGX01000003">
    <property type="protein sequence ID" value="OPX45734.1"/>
    <property type="molecule type" value="Genomic_DNA"/>
</dbReference>
<comment type="caution">
    <text evidence="3">The sequence shown here is derived from an EMBL/GenBank/DDBJ whole genome shotgun (WGS) entry which is preliminary data.</text>
</comment>
<proteinExistence type="predicted"/>
<dbReference type="Proteomes" id="UP000191554">
    <property type="component" value="Unassembled WGS sequence"/>
</dbReference>
<name>A0A1V4SPH4_RUMHU</name>
<evidence type="ECO:0000256" key="2">
    <source>
        <dbReference type="ARBA" id="ARBA00023239"/>
    </source>
</evidence>
<reference evidence="3 4" key="1">
    <citation type="submission" date="2017-03" db="EMBL/GenBank/DDBJ databases">
        <title>Genome sequence of Clostridium hungatei DSM 14427.</title>
        <authorList>
            <person name="Poehlein A."/>
            <person name="Daniel R."/>
        </authorList>
    </citation>
    <scope>NUCLEOTIDE SEQUENCE [LARGE SCALE GENOMIC DNA]</scope>
    <source>
        <strain evidence="3 4">DSM 14427</strain>
    </source>
</reference>
<evidence type="ECO:0000313" key="3">
    <source>
        <dbReference type="EMBL" id="OPX45734.1"/>
    </source>
</evidence>
<dbReference type="GO" id="GO:0051266">
    <property type="term" value="F:sirohydrochlorin ferrochelatase activity"/>
    <property type="evidence" value="ECO:0007669"/>
    <property type="project" value="UniProtKB-EC"/>
</dbReference>
<organism evidence="3 4">
    <name type="scientific">Ruminiclostridium hungatei</name>
    <name type="common">Clostridium hungatei</name>
    <dbReference type="NCBI Taxonomy" id="48256"/>
    <lineage>
        <taxon>Bacteria</taxon>
        <taxon>Bacillati</taxon>
        <taxon>Bacillota</taxon>
        <taxon>Clostridia</taxon>
        <taxon>Eubacteriales</taxon>
        <taxon>Oscillospiraceae</taxon>
        <taxon>Ruminiclostridium</taxon>
    </lineage>
</organism>
<dbReference type="Gene3D" id="3.40.50.1400">
    <property type="match status" value="1"/>
</dbReference>
<sequence>MKAILILAHGSREKTTLETLERVTEMTKTQLPEVVIETAYMEFCEVNLEKGLDKLVERGAGEIIVIPYFLFSGVHIREDIPSEIDEYRIKHPDIRISMGSTLGADPRLAGVLADRIREAL</sequence>
<dbReference type="CDD" id="cd03416">
    <property type="entry name" value="CbiX_SirB_N"/>
    <property type="match status" value="1"/>
</dbReference>
<protein>
    <submittedName>
        <fullName evidence="3">Sirohydrochlorin ferrochelatase</fullName>
        <ecNumber evidence="3">4.99.1.4</ecNumber>
    </submittedName>
</protein>
<dbReference type="Pfam" id="PF01903">
    <property type="entry name" value="CbiX"/>
    <property type="match status" value="1"/>
</dbReference>
<dbReference type="GO" id="GO:0046872">
    <property type="term" value="F:metal ion binding"/>
    <property type="evidence" value="ECO:0007669"/>
    <property type="project" value="UniProtKB-KW"/>
</dbReference>
<gene>
    <name evidence="3" type="primary">sirB</name>
    <name evidence="3" type="ORF">CLHUN_06710</name>
</gene>
<dbReference type="STRING" id="48256.CLHUN_06710"/>